<dbReference type="SFLD" id="SFLDS00019">
    <property type="entry name" value="Glutathione_Transferase_(cytos"/>
    <property type="match status" value="1"/>
</dbReference>
<evidence type="ECO:0000259" key="2">
    <source>
        <dbReference type="PROSITE" id="PS50405"/>
    </source>
</evidence>
<dbReference type="SUPFAM" id="SSF52833">
    <property type="entry name" value="Thioredoxin-like"/>
    <property type="match status" value="1"/>
</dbReference>
<reference evidence="3 4" key="1">
    <citation type="submission" date="2015-09" db="EMBL/GenBank/DDBJ databases">
        <title>Sorangium comparison.</title>
        <authorList>
            <person name="Zaburannyi N."/>
            <person name="Bunk B."/>
            <person name="Overmann J."/>
            <person name="Mueller R."/>
        </authorList>
    </citation>
    <scope>NUCLEOTIDE SEQUENCE [LARGE SCALE GENOMIC DNA]</scope>
    <source>
        <strain evidence="3 4">So ceGT47</strain>
    </source>
</reference>
<sequence>MRYGACMRLYTFLHSPNALKVRLALAELDVSYEPVEINLFRGEQRAESFAQINPHRKVPVLEDGPLVLRESNAILVYLGRTHGTTRWPDIPASEARALQWLFFDSAHLTPHCSAIWWTNVVVPTAGLPPVAEAVVERATAEATRSLDLLEGELDGKQYLLGSALSLADCAVGAAVALLRGSRLDDAERWPRVVAYRERLRARDSWVAARGDAITDLGAAATRAG</sequence>
<dbReference type="InterPro" id="IPR036282">
    <property type="entry name" value="Glutathione-S-Trfase_C_sf"/>
</dbReference>
<dbReference type="InterPro" id="IPR010987">
    <property type="entry name" value="Glutathione-S-Trfase_C-like"/>
</dbReference>
<accession>A0A4V0NEX6</accession>
<dbReference type="InterPro" id="IPR036249">
    <property type="entry name" value="Thioredoxin-like_sf"/>
</dbReference>
<dbReference type="Pfam" id="PF13410">
    <property type="entry name" value="GST_C_2"/>
    <property type="match status" value="1"/>
</dbReference>
<dbReference type="PROSITE" id="PS50404">
    <property type="entry name" value="GST_NTER"/>
    <property type="match status" value="1"/>
</dbReference>
<dbReference type="OrthoDB" id="9797500at2"/>
<dbReference type="AlphaFoldDB" id="A0A4V0NEX6"/>
<evidence type="ECO:0008006" key="5">
    <source>
        <dbReference type="Google" id="ProtNLM"/>
    </source>
</evidence>
<organism evidence="3 4">
    <name type="scientific">Sorangium cellulosum</name>
    <name type="common">Polyangium cellulosum</name>
    <dbReference type="NCBI Taxonomy" id="56"/>
    <lineage>
        <taxon>Bacteria</taxon>
        <taxon>Pseudomonadati</taxon>
        <taxon>Myxococcota</taxon>
        <taxon>Polyangia</taxon>
        <taxon>Polyangiales</taxon>
        <taxon>Polyangiaceae</taxon>
        <taxon>Sorangium</taxon>
    </lineage>
</organism>
<dbReference type="SFLD" id="SFLDG00358">
    <property type="entry name" value="Main_(cytGST)"/>
    <property type="match status" value="1"/>
</dbReference>
<evidence type="ECO:0000259" key="1">
    <source>
        <dbReference type="PROSITE" id="PS50404"/>
    </source>
</evidence>
<dbReference type="InterPro" id="IPR004045">
    <property type="entry name" value="Glutathione_S-Trfase_N"/>
</dbReference>
<evidence type="ECO:0000313" key="3">
    <source>
        <dbReference type="EMBL" id="AUX27702.1"/>
    </source>
</evidence>
<feature type="domain" description="GST N-terminal" evidence="1">
    <location>
        <begin position="5"/>
        <end position="86"/>
    </location>
</feature>
<dbReference type="Gene3D" id="1.20.1050.130">
    <property type="match status" value="1"/>
</dbReference>
<name>A0A4V0NEX6_SORCE</name>
<dbReference type="CDD" id="cd03056">
    <property type="entry name" value="GST_N_4"/>
    <property type="match status" value="1"/>
</dbReference>
<dbReference type="InterPro" id="IPR040079">
    <property type="entry name" value="Glutathione_S-Trfase"/>
</dbReference>
<proteinExistence type="predicted"/>
<dbReference type="PANTHER" id="PTHR44051">
    <property type="entry name" value="GLUTATHIONE S-TRANSFERASE-RELATED"/>
    <property type="match status" value="1"/>
</dbReference>
<gene>
    <name evidence="3" type="ORF">SOCEGT47_083000</name>
</gene>
<dbReference type="Proteomes" id="UP000295781">
    <property type="component" value="Chromosome"/>
</dbReference>
<evidence type="ECO:0000313" key="4">
    <source>
        <dbReference type="Proteomes" id="UP000295781"/>
    </source>
</evidence>
<protein>
    <recommendedName>
        <fullName evidence="5">Glutathione S-transferase</fullName>
    </recommendedName>
</protein>
<dbReference type="SUPFAM" id="SSF47616">
    <property type="entry name" value="GST C-terminal domain-like"/>
    <property type="match status" value="1"/>
</dbReference>
<feature type="domain" description="GST C-terminal" evidence="2">
    <location>
        <begin position="90"/>
        <end position="223"/>
    </location>
</feature>
<dbReference type="PANTHER" id="PTHR44051:SF8">
    <property type="entry name" value="GLUTATHIONE S-TRANSFERASE GSTA"/>
    <property type="match status" value="1"/>
</dbReference>
<dbReference type="PROSITE" id="PS50405">
    <property type="entry name" value="GST_CTER"/>
    <property type="match status" value="1"/>
</dbReference>
<dbReference type="Pfam" id="PF02798">
    <property type="entry name" value="GST_N"/>
    <property type="match status" value="1"/>
</dbReference>
<dbReference type="EMBL" id="CP012670">
    <property type="protein sequence ID" value="AUX27702.1"/>
    <property type="molecule type" value="Genomic_DNA"/>
</dbReference>